<evidence type="ECO:0000256" key="1">
    <source>
        <dbReference type="SAM" id="MobiDB-lite"/>
    </source>
</evidence>
<protein>
    <recommendedName>
        <fullName evidence="4">ATR-interacting protein</fullName>
    </recommendedName>
</protein>
<feature type="compositionally biased region" description="Polar residues" evidence="1">
    <location>
        <begin position="195"/>
        <end position="205"/>
    </location>
</feature>
<accession>A0AAW1VE25</accession>
<dbReference type="Proteomes" id="UP001431783">
    <property type="component" value="Unassembled WGS sequence"/>
</dbReference>
<evidence type="ECO:0000313" key="3">
    <source>
        <dbReference type="Proteomes" id="UP001431783"/>
    </source>
</evidence>
<proteinExistence type="predicted"/>
<feature type="region of interest" description="Disordered" evidence="1">
    <location>
        <begin position="182"/>
        <end position="205"/>
    </location>
</feature>
<name>A0AAW1VE25_9CUCU</name>
<dbReference type="EMBL" id="JARQZJ010000129">
    <property type="protein sequence ID" value="KAK9891549.1"/>
    <property type="molecule type" value="Genomic_DNA"/>
</dbReference>
<sequence>MSKRPGDLITNDSKKQKLNNLDNTLWDDDVDDDCFGEIASKILEQDGSANTQSTQGNVSFLPTYESFKPNIPFASTQNTQGSIFKEPHKSNGFGIKNNCHELEIKVMHLQKKFEEKEGEVTVLRAQIQKIKSDAVEDLSKKHKDYIQNTTLKEKELRSIKGELEFKNLEIANLKQKINEISKAGPSGTNDKQKNKNLNLTSVGDCSKGTGNSKRVDPVVDIDITILQEPDFPLLTKFPPNFFTNLPPEVHVVPIKVNQFGKNTVPYLHNQTGQEDFVIPSGPKVKMKIGKEEVGIEYIYPEIVEIIKSDIDQLNSEDFKPFIVKILCVSLQLLEYLKEYLEILEKHYRTEDIEELEKNFIDLISIEYKKDNKEEHKFCEIGVRAGLTVQLIAELIPYNTYLADYILLSKPVELDANLSKNLPCLKNIGKDNHYFILLNDIIKKIFFLRKTEVCHILLKSAGLLLLNISKSDLPEKSFSIFCALTGSLLYTRPPLDILYQILIVVKNCSKSKYFVEYLCQKPESKKITTDKKRKIHYFMEESCKFTLFVALLRRNLQNIVDEQLSLDIAINVMSFIYNIFMMNPCWMHDEQKDQ</sequence>
<organism evidence="2 3">
    <name type="scientific">Henosepilachna vigintioctopunctata</name>
    <dbReference type="NCBI Taxonomy" id="420089"/>
    <lineage>
        <taxon>Eukaryota</taxon>
        <taxon>Metazoa</taxon>
        <taxon>Ecdysozoa</taxon>
        <taxon>Arthropoda</taxon>
        <taxon>Hexapoda</taxon>
        <taxon>Insecta</taxon>
        <taxon>Pterygota</taxon>
        <taxon>Neoptera</taxon>
        <taxon>Endopterygota</taxon>
        <taxon>Coleoptera</taxon>
        <taxon>Polyphaga</taxon>
        <taxon>Cucujiformia</taxon>
        <taxon>Coccinelloidea</taxon>
        <taxon>Coccinellidae</taxon>
        <taxon>Epilachninae</taxon>
        <taxon>Epilachnini</taxon>
        <taxon>Henosepilachna</taxon>
    </lineage>
</organism>
<keyword evidence="3" id="KW-1185">Reference proteome</keyword>
<reference evidence="2 3" key="1">
    <citation type="submission" date="2023-03" db="EMBL/GenBank/DDBJ databases">
        <title>Genome insight into feeding habits of ladybird beetles.</title>
        <authorList>
            <person name="Li H.-S."/>
            <person name="Huang Y.-H."/>
            <person name="Pang H."/>
        </authorList>
    </citation>
    <scope>NUCLEOTIDE SEQUENCE [LARGE SCALE GENOMIC DNA]</scope>
    <source>
        <strain evidence="2">SYSU_2023b</strain>
        <tissue evidence="2">Whole body</tissue>
    </source>
</reference>
<evidence type="ECO:0008006" key="4">
    <source>
        <dbReference type="Google" id="ProtNLM"/>
    </source>
</evidence>
<dbReference type="AlphaFoldDB" id="A0AAW1VE25"/>
<evidence type="ECO:0000313" key="2">
    <source>
        <dbReference type="EMBL" id="KAK9891549.1"/>
    </source>
</evidence>
<comment type="caution">
    <text evidence="2">The sequence shown here is derived from an EMBL/GenBank/DDBJ whole genome shotgun (WGS) entry which is preliminary data.</text>
</comment>
<gene>
    <name evidence="2" type="ORF">WA026_015511</name>
</gene>